<sequence>MARLQRDDCLLIWGSMDVLVDDWAELTAAVKHLRPVEAEGAHAQTHLPGPRLANRDIVDWQNLGNTELMEADDAGHPGLSLRCRAYFCGKA</sequence>
<comment type="caution">
    <text evidence="1">The sequence shown here is derived from an EMBL/GenBank/DDBJ whole genome shotgun (WGS) entry which is preliminary data.</text>
</comment>
<gene>
    <name evidence="1" type="ORF">LK12_16705</name>
</gene>
<dbReference type="Proteomes" id="UP000031057">
    <property type="component" value="Unassembled WGS sequence"/>
</dbReference>
<reference evidence="1 2" key="1">
    <citation type="submission" date="2014-10" db="EMBL/GenBank/DDBJ databases">
        <title>Genome sequence of Novosphingobium malaysiense MUSC 273(T).</title>
        <authorList>
            <person name="Lee L.-H."/>
        </authorList>
    </citation>
    <scope>NUCLEOTIDE SEQUENCE [LARGE SCALE GENOMIC DNA]</scope>
    <source>
        <strain evidence="1 2">MUSC 273</strain>
    </source>
</reference>
<dbReference type="EMBL" id="JTDI01000005">
    <property type="protein sequence ID" value="KHK90271.1"/>
    <property type="molecule type" value="Genomic_DNA"/>
</dbReference>
<organism evidence="1 2">
    <name type="scientific">Novosphingobium malaysiense</name>
    <dbReference type="NCBI Taxonomy" id="1348853"/>
    <lineage>
        <taxon>Bacteria</taxon>
        <taxon>Pseudomonadati</taxon>
        <taxon>Pseudomonadota</taxon>
        <taxon>Alphaproteobacteria</taxon>
        <taxon>Sphingomonadales</taxon>
        <taxon>Sphingomonadaceae</taxon>
        <taxon>Novosphingobium</taxon>
    </lineage>
</organism>
<name>A0A0B1ZGP6_9SPHN</name>
<proteinExistence type="predicted"/>
<evidence type="ECO:0000313" key="2">
    <source>
        <dbReference type="Proteomes" id="UP000031057"/>
    </source>
</evidence>
<accession>A0A0B1ZGP6</accession>
<dbReference type="AlphaFoldDB" id="A0A0B1ZGP6"/>
<keyword evidence="2" id="KW-1185">Reference proteome</keyword>
<evidence type="ECO:0000313" key="1">
    <source>
        <dbReference type="EMBL" id="KHK90271.1"/>
    </source>
</evidence>
<protein>
    <submittedName>
        <fullName evidence="1">Uncharacterized protein</fullName>
    </submittedName>
</protein>